<comment type="caution">
    <text evidence="1">The sequence shown here is derived from an EMBL/GenBank/DDBJ whole genome shotgun (WGS) entry which is preliminary data.</text>
</comment>
<dbReference type="EMBL" id="PFAR01000032">
    <property type="protein sequence ID" value="PIR93101.1"/>
    <property type="molecule type" value="Genomic_DNA"/>
</dbReference>
<accession>A0A2H0V1X9</accession>
<evidence type="ECO:0000313" key="2">
    <source>
        <dbReference type="Proteomes" id="UP000228626"/>
    </source>
</evidence>
<proteinExistence type="predicted"/>
<reference evidence="2" key="1">
    <citation type="submission" date="2017-09" db="EMBL/GenBank/DDBJ databases">
        <title>Depth-based differentiation of microbial function through sediment-hosted aquifers and enrichment of novel symbionts in the deep terrestrial subsurface.</title>
        <authorList>
            <person name="Probst A.J."/>
            <person name="Ladd B."/>
            <person name="Jarett J.K."/>
            <person name="Geller-Mcgrath D.E."/>
            <person name="Sieber C.M.K."/>
            <person name="Emerson J.B."/>
            <person name="Anantharaman K."/>
            <person name="Thomas B.C."/>
            <person name="Malmstrom R."/>
            <person name="Stieglmeier M."/>
            <person name="Klingl A."/>
            <person name="Woyke T."/>
            <person name="Ryan C.M."/>
            <person name="Banfield J.F."/>
        </authorList>
    </citation>
    <scope>NUCLEOTIDE SEQUENCE [LARGE SCALE GENOMIC DNA]</scope>
</reference>
<dbReference type="AlphaFoldDB" id="A0A2H0V1X9"/>
<protein>
    <recommendedName>
        <fullName evidence="3">30S ribosomal protein S21</fullName>
    </recommendedName>
</protein>
<dbReference type="Proteomes" id="UP000228626">
    <property type="component" value="Unassembled WGS sequence"/>
</dbReference>
<evidence type="ECO:0008006" key="3">
    <source>
        <dbReference type="Google" id="ProtNLM"/>
    </source>
</evidence>
<name>A0A2H0V1X9_9BACT</name>
<evidence type="ECO:0000313" key="1">
    <source>
        <dbReference type="EMBL" id="PIR93101.1"/>
    </source>
</evidence>
<organism evidence="1 2">
    <name type="scientific">Candidatus Falkowbacteria bacterium CG10_big_fil_rev_8_21_14_0_10_43_10</name>
    <dbReference type="NCBI Taxonomy" id="1974567"/>
    <lineage>
        <taxon>Bacteria</taxon>
        <taxon>Candidatus Falkowiibacteriota</taxon>
    </lineage>
</organism>
<sequence>MIEIKRKKGESFDGMYRRFVKRVQQSGKIIEAKENQYFKREKNKNAKKKSALVGLSLRKQKEYLRKIGKLEEEPKRRW</sequence>
<gene>
    <name evidence="1" type="ORF">COT99_02670</name>
</gene>